<gene>
    <name evidence="5" type="ORF">JOC58_000151</name>
</gene>
<dbReference type="Gene3D" id="1.10.10.10">
    <property type="entry name" value="Winged helix-like DNA-binding domain superfamily/Winged helix DNA-binding domain"/>
    <property type="match status" value="1"/>
</dbReference>
<evidence type="ECO:0000259" key="4">
    <source>
        <dbReference type="PROSITE" id="PS50995"/>
    </source>
</evidence>
<dbReference type="PANTHER" id="PTHR42756">
    <property type="entry name" value="TRANSCRIPTIONAL REGULATOR, MARR"/>
    <property type="match status" value="1"/>
</dbReference>
<reference evidence="5 6" key="1">
    <citation type="submission" date="2023-07" db="EMBL/GenBank/DDBJ databases">
        <title>Genomic Encyclopedia of Type Strains, Phase IV (KMG-IV): sequencing the most valuable type-strain genomes for metagenomic binning, comparative biology and taxonomic classification.</title>
        <authorList>
            <person name="Goeker M."/>
        </authorList>
    </citation>
    <scope>NUCLEOTIDE SEQUENCE [LARGE SCALE GENOMIC DNA]</scope>
    <source>
        <strain evidence="5 6">DSM 22170</strain>
    </source>
</reference>
<dbReference type="GO" id="GO:0003677">
    <property type="term" value="F:DNA binding"/>
    <property type="evidence" value="ECO:0007669"/>
    <property type="project" value="UniProtKB-KW"/>
</dbReference>
<organism evidence="5 6">
    <name type="scientific">Paenibacillus hunanensis</name>
    <dbReference type="NCBI Taxonomy" id="539262"/>
    <lineage>
        <taxon>Bacteria</taxon>
        <taxon>Bacillati</taxon>
        <taxon>Bacillota</taxon>
        <taxon>Bacilli</taxon>
        <taxon>Bacillales</taxon>
        <taxon>Paenibacillaceae</taxon>
        <taxon>Paenibacillus</taxon>
    </lineage>
</organism>
<accession>A0ABU1ISN9</accession>
<proteinExistence type="predicted"/>
<keyword evidence="2 5" id="KW-0238">DNA-binding</keyword>
<dbReference type="RefSeq" id="WP_188774743.1">
    <property type="nucleotide sequence ID" value="NZ_BMMB01000003.1"/>
</dbReference>
<dbReference type="InterPro" id="IPR036390">
    <property type="entry name" value="WH_DNA-bd_sf"/>
</dbReference>
<dbReference type="Pfam" id="PF01047">
    <property type="entry name" value="MarR"/>
    <property type="match status" value="1"/>
</dbReference>
<dbReference type="SUPFAM" id="SSF46785">
    <property type="entry name" value="Winged helix' DNA-binding domain"/>
    <property type="match status" value="1"/>
</dbReference>
<sequence>MPLHSDEQSLGLLLSRTYLAYKKRATQLLSSLDITPEQFGILHQLSKYEGMSQKKLANIHERDQTSIGKTLERLEKKQLIARHVDPADRRAVVVHLTEEGVALLQQAEPIMERLDHDIYDRYQGKADHSLQDAVNHIYENLSD</sequence>
<evidence type="ECO:0000313" key="6">
    <source>
        <dbReference type="Proteomes" id="UP001185028"/>
    </source>
</evidence>
<comment type="caution">
    <text evidence="5">The sequence shown here is derived from an EMBL/GenBank/DDBJ whole genome shotgun (WGS) entry which is preliminary data.</text>
</comment>
<protein>
    <submittedName>
        <fullName evidence="5">DNA-binding MarR family transcriptional regulator</fullName>
    </submittedName>
</protein>
<dbReference type="EMBL" id="JAVDQH010000001">
    <property type="protein sequence ID" value="MDR6242267.1"/>
    <property type="molecule type" value="Genomic_DNA"/>
</dbReference>
<dbReference type="Proteomes" id="UP001185028">
    <property type="component" value="Unassembled WGS sequence"/>
</dbReference>
<keyword evidence="1" id="KW-0805">Transcription regulation</keyword>
<evidence type="ECO:0000256" key="1">
    <source>
        <dbReference type="ARBA" id="ARBA00023015"/>
    </source>
</evidence>
<keyword evidence="6" id="KW-1185">Reference proteome</keyword>
<evidence type="ECO:0000256" key="3">
    <source>
        <dbReference type="ARBA" id="ARBA00023163"/>
    </source>
</evidence>
<dbReference type="PROSITE" id="PS50995">
    <property type="entry name" value="HTH_MARR_2"/>
    <property type="match status" value="1"/>
</dbReference>
<dbReference type="SMART" id="SM00347">
    <property type="entry name" value="HTH_MARR"/>
    <property type="match status" value="1"/>
</dbReference>
<feature type="domain" description="HTH marR-type" evidence="4">
    <location>
        <begin position="7"/>
        <end position="139"/>
    </location>
</feature>
<keyword evidence="3" id="KW-0804">Transcription</keyword>
<name>A0ABU1ISN9_9BACL</name>
<evidence type="ECO:0000256" key="2">
    <source>
        <dbReference type="ARBA" id="ARBA00023125"/>
    </source>
</evidence>
<dbReference type="InterPro" id="IPR036388">
    <property type="entry name" value="WH-like_DNA-bd_sf"/>
</dbReference>
<dbReference type="PANTHER" id="PTHR42756:SF1">
    <property type="entry name" value="TRANSCRIPTIONAL REPRESSOR OF EMRAB OPERON"/>
    <property type="match status" value="1"/>
</dbReference>
<dbReference type="InterPro" id="IPR000835">
    <property type="entry name" value="HTH_MarR-typ"/>
</dbReference>
<evidence type="ECO:0000313" key="5">
    <source>
        <dbReference type="EMBL" id="MDR6242267.1"/>
    </source>
</evidence>
<dbReference type="PRINTS" id="PR00598">
    <property type="entry name" value="HTHMARR"/>
</dbReference>